<dbReference type="PANTHER" id="PTHR22984:SF11">
    <property type="entry name" value="AURORA KINASE-RELATED"/>
    <property type="match status" value="1"/>
</dbReference>
<evidence type="ECO:0000256" key="9">
    <source>
        <dbReference type="ARBA" id="ARBA00048679"/>
    </source>
</evidence>
<name>A0AAQ4Q9C7_GASAC</name>
<keyword evidence="13" id="KW-1185">Reference proteome</keyword>
<evidence type="ECO:0000256" key="2">
    <source>
        <dbReference type="ARBA" id="ARBA00012513"/>
    </source>
</evidence>
<dbReference type="Gene3D" id="3.30.200.20">
    <property type="entry name" value="Phosphorylase Kinase, domain 1"/>
    <property type="match status" value="1"/>
</dbReference>
<dbReference type="GO" id="GO:0005737">
    <property type="term" value="C:cytoplasm"/>
    <property type="evidence" value="ECO:0007669"/>
    <property type="project" value="TreeGrafter"/>
</dbReference>
<evidence type="ECO:0000256" key="10">
    <source>
        <dbReference type="SAM" id="MobiDB-lite"/>
    </source>
</evidence>
<dbReference type="GO" id="GO:0004674">
    <property type="term" value="F:protein serine/threonine kinase activity"/>
    <property type="evidence" value="ECO:0007669"/>
    <property type="project" value="UniProtKB-KW"/>
</dbReference>
<keyword evidence="5" id="KW-0547">Nucleotide-binding</keyword>
<dbReference type="GO" id="GO:0043066">
    <property type="term" value="P:negative regulation of apoptotic process"/>
    <property type="evidence" value="ECO:0007669"/>
    <property type="project" value="TreeGrafter"/>
</dbReference>
<evidence type="ECO:0000256" key="6">
    <source>
        <dbReference type="ARBA" id="ARBA00022777"/>
    </source>
</evidence>
<dbReference type="PANTHER" id="PTHR22984">
    <property type="entry name" value="SERINE/THREONINE-PROTEIN KINASE PIM"/>
    <property type="match status" value="1"/>
</dbReference>
<feature type="region of interest" description="Disordered" evidence="10">
    <location>
        <begin position="16"/>
        <end position="92"/>
    </location>
</feature>
<dbReference type="PROSITE" id="PS00108">
    <property type="entry name" value="PROTEIN_KINASE_ST"/>
    <property type="match status" value="1"/>
</dbReference>
<dbReference type="EC" id="2.7.11.1" evidence="2"/>
<dbReference type="InterPro" id="IPR000719">
    <property type="entry name" value="Prot_kinase_dom"/>
</dbReference>
<feature type="domain" description="Protein kinase" evidence="11">
    <location>
        <begin position="162"/>
        <end position="423"/>
    </location>
</feature>
<evidence type="ECO:0000256" key="7">
    <source>
        <dbReference type="ARBA" id="ARBA00022840"/>
    </source>
</evidence>
<reference evidence="12" key="2">
    <citation type="submission" date="2025-08" db="UniProtKB">
        <authorList>
            <consortium name="Ensembl"/>
        </authorList>
    </citation>
    <scope>IDENTIFICATION</scope>
</reference>
<dbReference type="GO" id="GO:0007346">
    <property type="term" value="P:regulation of mitotic cell cycle"/>
    <property type="evidence" value="ECO:0007669"/>
    <property type="project" value="TreeGrafter"/>
</dbReference>
<dbReference type="SUPFAM" id="SSF56112">
    <property type="entry name" value="Protein kinase-like (PK-like)"/>
    <property type="match status" value="1"/>
</dbReference>
<dbReference type="FunFam" id="3.30.200.20:FF:000475">
    <property type="entry name" value="Serine/threonine-protein kinase"/>
    <property type="match status" value="1"/>
</dbReference>
<keyword evidence="6" id="KW-0418">Kinase</keyword>
<dbReference type="InterPro" id="IPR011009">
    <property type="entry name" value="Kinase-like_dom_sf"/>
</dbReference>
<dbReference type="InterPro" id="IPR051138">
    <property type="entry name" value="PIM_Ser/Thr_kinase"/>
</dbReference>
<evidence type="ECO:0000313" key="13">
    <source>
        <dbReference type="Proteomes" id="UP000007635"/>
    </source>
</evidence>
<dbReference type="Proteomes" id="UP000007635">
    <property type="component" value="Chromosome VIII"/>
</dbReference>
<keyword evidence="7" id="KW-0067">ATP-binding</keyword>
<dbReference type="Ensembl" id="ENSGACT00000072303.1">
    <property type="protein sequence ID" value="ENSGACP00000046913.1"/>
    <property type="gene ID" value="ENSGACG00000028084.1"/>
</dbReference>
<protein>
    <recommendedName>
        <fullName evidence="2">non-specific serine/threonine protein kinase</fullName>
        <ecNumber evidence="2">2.7.11.1</ecNumber>
    </recommendedName>
</protein>
<evidence type="ECO:0000256" key="5">
    <source>
        <dbReference type="ARBA" id="ARBA00022741"/>
    </source>
</evidence>
<accession>A0AAQ4Q9C7</accession>
<organism evidence="12 13">
    <name type="scientific">Gasterosteus aculeatus aculeatus</name>
    <name type="common">three-spined stickleback</name>
    <dbReference type="NCBI Taxonomy" id="481459"/>
    <lineage>
        <taxon>Eukaryota</taxon>
        <taxon>Metazoa</taxon>
        <taxon>Chordata</taxon>
        <taxon>Craniata</taxon>
        <taxon>Vertebrata</taxon>
        <taxon>Euteleostomi</taxon>
        <taxon>Actinopterygii</taxon>
        <taxon>Neopterygii</taxon>
        <taxon>Teleostei</taxon>
        <taxon>Neoteleostei</taxon>
        <taxon>Acanthomorphata</taxon>
        <taxon>Eupercaria</taxon>
        <taxon>Perciformes</taxon>
        <taxon>Cottioidei</taxon>
        <taxon>Gasterosteales</taxon>
        <taxon>Gasterosteidae</taxon>
        <taxon>Gasterosteus</taxon>
    </lineage>
</organism>
<dbReference type="SMART" id="SM00220">
    <property type="entry name" value="S_TKc"/>
    <property type="match status" value="1"/>
</dbReference>
<evidence type="ECO:0000256" key="8">
    <source>
        <dbReference type="ARBA" id="ARBA00047899"/>
    </source>
</evidence>
<dbReference type="InterPro" id="IPR008271">
    <property type="entry name" value="Ser/Thr_kinase_AS"/>
</dbReference>
<dbReference type="AlphaFoldDB" id="A0AAQ4Q9C7"/>
<proteinExistence type="inferred from homology"/>
<comment type="similarity">
    <text evidence="1">Belongs to the protein kinase superfamily. CAMK Ser/Thr protein kinase family. PIM subfamily.</text>
</comment>
<dbReference type="PROSITE" id="PS50011">
    <property type="entry name" value="PROTEIN_KINASE_DOM"/>
    <property type="match status" value="1"/>
</dbReference>
<comment type="catalytic activity">
    <reaction evidence="8">
        <text>L-threonyl-[protein] + ATP = O-phospho-L-threonyl-[protein] + ADP + H(+)</text>
        <dbReference type="Rhea" id="RHEA:46608"/>
        <dbReference type="Rhea" id="RHEA-COMP:11060"/>
        <dbReference type="Rhea" id="RHEA-COMP:11605"/>
        <dbReference type="ChEBI" id="CHEBI:15378"/>
        <dbReference type="ChEBI" id="CHEBI:30013"/>
        <dbReference type="ChEBI" id="CHEBI:30616"/>
        <dbReference type="ChEBI" id="CHEBI:61977"/>
        <dbReference type="ChEBI" id="CHEBI:456216"/>
        <dbReference type="EC" id="2.7.11.1"/>
    </reaction>
</comment>
<evidence type="ECO:0000259" key="11">
    <source>
        <dbReference type="PROSITE" id="PS50011"/>
    </source>
</evidence>
<sequence>MWARLSAFFGHHKADNVPATKRARDEDTQGEEARGALDHSHVDSTSASADTVVGRRGVKRKVTAAEGGPMRKRKRRLVTEDSEDSEHSEEEAKQRGWLSYFPFFGHRKRARGCDNASVDGPRKKRKRRLDDEDDEDGEDSEDDEDDKDGEEETKQREFEAKYIELDHIGTRGRASVYAGLRRDDNVPVAIKHIRNENVYCTHVDDKGNVIPTEVAVMLKLAAESDGTSSHVSLLDWYQLVGELVLVMERPMPAENYNNYLPYNKFYVKNEEDVKIILRQLVDAALDLESKNVFHRDIKAENMLIETRSDFPRVRLISFGVSCFDDKRQTYEDFYDLKTPEFYLENGYRAGPTTVFQIGVVLYNALHMRKRFNTLAFIQGFQSLPPKTSKSCKDFLLMCLRVNPNNTCQRWSSSGITSGSDNAL</sequence>
<keyword evidence="3" id="KW-0723">Serine/threonine-protein kinase</keyword>
<keyword evidence="4" id="KW-0808">Transferase</keyword>
<dbReference type="GO" id="GO:0005524">
    <property type="term" value="F:ATP binding"/>
    <property type="evidence" value="ECO:0007669"/>
    <property type="project" value="UniProtKB-KW"/>
</dbReference>
<dbReference type="Pfam" id="PF00069">
    <property type="entry name" value="Pkinase"/>
    <property type="match status" value="1"/>
</dbReference>
<dbReference type="GeneTree" id="ENSGT00950000182996"/>
<feature type="compositionally biased region" description="Acidic residues" evidence="10">
    <location>
        <begin position="80"/>
        <end position="89"/>
    </location>
</feature>
<reference evidence="12" key="3">
    <citation type="submission" date="2025-09" db="UniProtKB">
        <authorList>
            <consortium name="Ensembl"/>
        </authorList>
    </citation>
    <scope>IDENTIFICATION</scope>
</reference>
<reference evidence="12 13" key="1">
    <citation type="journal article" date="2021" name="G3 (Bethesda)">
        <title>Improved contiguity of the threespine stickleback genome using long-read sequencing.</title>
        <authorList>
            <person name="Nath S."/>
            <person name="Shaw D.E."/>
            <person name="White M.A."/>
        </authorList>
    </citation>
    <scope>NUCLEOTIDE SEQUENCE [LARGE SCALE GENOMIC DNA]</scope>
    <source>
        <strain evidence="12 13">Lake Benthic</strain>
    </source>
</reference>
<feature type="compositionally biased region" description="Basic and acidic residues" evidence="10">
    <location>
        <begin position="22"/>
        <end position="42"/>
    </location>
</feature>
<evidence type="ECO:0000256" key="4">
    <source>
        <dbReference type="ARBA" id="ARBA00022679"/>
    </source>
</evidence>
<dbReference type="Gene3D" id="1.10.510.10">
    <property type="entry name" value="Transferase(Phosphotransferase) domain 1"/>
    <property type="match status" value="1"/>
</dbReference>
<feature type="region of interest" description="Disordered" evidence="10">
    <location>
        <begin position="111"/>
        <end position="157"/>
    </location>
</feature>
<evidence type="ECO:0000313" key="12">
    <source>
        <dbReference type="Ensembl" id="ENSGACP00000046913.1"/>
    </source>
</evidence>
<feature type="compositionally biased region" description="Acidic residues" evidence="10">
    <location>
        <begin position="131"/>
        <end position="151"/>
    </location>
</feature>
<comment type="catalytic activity">
    <reaction evidence="9">
        <text>L-seryl-[protein] + ATP = O-phospho-L-seryl-[protein] + ADP + H(+)</text>
        <dbReference type="Rhea" id="RHEA:17989"/>
        <dbReference type="Rhea" id="RHEA-COMP:9863"/>
        <dbReference type="Rhea" id="RHEA-COMP:11604"/>
        <dbReference type="ChEBI" id="CHEBI:15378"/>
        <dbReference type="ChEBI" id="CHEBI:29999"/>
        <dbReference type="ChEBI" id="CHEBI:30616"/>
        <dbReference type="ChEBI" id="CHEBI:83421"/>
        <dbReference type="ChEBI" id="CHEBI:456216"/>
        <dbReference type="EC" id="2.7.11.1"/>
    </reaction>
</comment>
<evidence type="ECO:0000256" key="3">
    <source>
        <dbReference type="ARBA" id="ARBA00022527"/>
    </source>
</evidence>
<evidence type="ECO:0000256" key="1">
    <source>
        <dbReference type="ARBA" id="ARBA00005505"/>
    </source>
</evidence>